<gene>
    <name evidence="2" type="ORF">A6X21_09425</name>
</gene>
<evidence type="ECO:0000256" key="1">
    <source>
        <dbReference type="SAM" id="Phobius"/>
    </source>
</evidence>
<feature type="transmembrane region" description="Helical" evidence="1">
    <location>
        <begin position="29"/>
        <end position="49"/>
    </location>
</feature>
<accession>A0A1C3E7U3</accession>
<sequence>MEELMSKAADFLLAATNLLLAFADVGRTWLPWIGWCGFSLFCIDWHSVYRLLSRQTALPLLLLFGLICAVTTFLQSTPGVVPATPITGGWQLSPWTISIIQVSLAAGLAMFMGTIQLLVSPQETTVRPSSDQRNL</sequence>
<evidence type="ECO:0000313" key="2">
    <source>
        <dbReference type="EMBL" id="ODA29301.1"/>
    </source>
</evidence>
<comment type="caution">
    <text evidence="2">The sequence shown here is derived from an EMBL/GenBank/DDBJ whole genome shotgun (WGS) entry which is preliminary data.</text>
</comment>
<evidence type="ECO:0000313" key="3">
    <source>
        <dbReference type="Proteomes" id="UP000094828"/>
    </source>
</evidence>
<keyword evidence="1" id="KW-1133">Transmembrane helix</keyword>
<dbReference type="EMBL" id="LYDR01000137">
    <property type="protein sequence ID" value="ODA29301.1"/>
    <property type="molecule type" value="Genomic_DNA"/>
</dbReference>
<organism evidence="2 3">
    <name type="scientific">Planctopirus hydrillae</name>
    <dbReference type="NCBI Taxonomy" id="1841610"/>
    <lineage>
        <taxon>Bacteria</taxon>
        <taxon>Pseudomonadati</taxon>
        <taxon>Planctomycetota</taxon>
        <taxon>Planctomycetia</taxon>
        <taxon>Planctomycetales</taxon>
        <taxon>Planctomycetaceae</taxon>
        <taxon>Planctopirus</taxon>
    </lineage>
</organism>
<keyword evidence="3" id="KW-1185">Reference proteome</keyword>
<dbReference type="STRING" id="1841610.A6X21_09425"/>
<name>A0A1C3E7U3_9PLAN</name>
<reference evidence="2 3" key="1">
    <citation type="submission" date="2016-05" db="EMBL/GenBank/DDBJ databases">
        <title>Genomic and physiological characterization of Planctopirus sp. isolated from fresh water lake.</title>
        <authorList>
            <person name="Subhash Y."/>
            <person name="Ramana C."/>
        </authorList>
    </citation>
    <scope>NUCLEOTIDE SEQUENCE [LARGE SCALE GENOMIC DNA]</scope>
    <source>
        <strain evidence="2 3">JC280</strain>
    </source>
</reference>
<feature type="transmembrane region" description="Helical" evidence="1">
    <location>
        <begin position="95"/>
        <end position="119"/>
    </location>
</feature>
<keyword evidence="1" id="KW-0472">Membrane</keyword>
<dbReference type="Proteomes" id="UP000094828">
    <property type="component" value="Unassembled WGS sequence"/>
</dbReference>
<dbReference type="RefSeq" id="WP_068850142.1">
    <property type="nucleotide sequence ID" value="NZ_LYDR01000137.1"/>
</dbReference>
<proteinExistence type="predicted"/>
<feature type="transmembrane region" description="Helical" evidence="1">
    <location>
        <begin position="56"/>
        <end position="75"/>
    </location>
</feature>
<protein>
    <submittedName>
        <fullName evidence="2">Uncharacterized protein</fullName>
    </submittedName>
</protein>
<dbReference type="OrthoDB" id="214244at2"/>
<dbReference type="AlphaFoldDB" id="A0A1C3E7U3"/>
<keyword evidence="1" id="KW-0812">Transmembrane</keyword>